<dbReference type="Proteomes" id="UP000806378">
    <property type="component" value="Unassembled WGS sequence"/>
</dbReference>
<comment type="caution">
    <text evidence="1">The sequence shown here is derived from an EMBL/GenBank/DDBJ whole genome shotgun (WGS) entry which is preliminary data.</text>
</comment>
<name>A0A8T0CGD6_CORYI</name>
<evidence type="ECO:0000313" key="1">
    <source>
        <dbReference type="EMBL" id="KAF7846628.1"/>
    </source>
</evidence>
<organism evidence="1 2">
    <name type="scientific">Corymbia citriodora subsp. variegata</name>
    <dbReference type="NCBI Taxonomy" id="360336"/>
    <lineage>
        <taxon>Eukaryota</taxon>
        <taxon>Viridiplantae</taxon>
        <taxon>Streptophyta</taxon>
        <taxon>Embryophyta</taxon>
        <taxon>Tracheophyta</taxon>
        <taxon>Spermatophyta</taxon>
        <taxon>Magnoliopsida</taxon>
        <taxon>eudicotyledons</taxon>
        <taxon>Gunneridae</taxon>
        <taxon>Pentapetalae</taxon>
        <taxon>rosids</taxon>
        <taxon>malvids</taxon>
        <taxon>Myrtales</taxon>
        <taxon>Myrtaceae</taxon>
        <taxon>Myrtoideae</taxon>
        <taxon>Eucalypteae</taxon>
        <taxon>Corymbia</taxon>
    </lineage>
</organism>
<keyword evidence="2" id="KW-1185">Reference proteome</keyword>
<accession>A0A8T0CGD6</accession>
<gene>
    <name evidence="1" type="ORF">BT93_L3987</name>
</gene>
<dbReference type="AlphaFoldDB" id="A0A8T0CGD6"/>
<protein>
    <submittedName>
        <fullName evidence="1">Uncharacterized protein</fullName>
    </submittedName>
</protein>
<evidence type="ECO:0000313" key="2">
    <source>
        <dbReference type="Proteomes" id="UP000806378"/>
    </source>
</evidence>
<proteinExistence type="predicted"/>
<reference evidence="1" key="1">
    <citation type="submission" date="2020-05" db="EMBL/GenBank/DDBJ databases">
        <title>WGS assembly of Corymbia citriodora subspecies variegata.</title>
        <authorList>
            <person name="Barry K."/>
            <person name="Hundley H."/>
            <person name="Shu S."/>
            <person name="Jenkins J."/>
            <person name="Grimwood J."/>
            <person name="Baten A."/>
        </authorList>
    </citation>
    <scope>NUCLEOTIDE SEQUENCE</scope>
    <source>
        <strain evidence="1">CV2-018</strain>
    </source>
</reference>
<sequence length="158" mass="16281">MHHSAISPKQPLLLLHATLSENPPLRIPVPLTASLHARWHPLCASSSPSSSSSCRDDGRALPLAAAAAAAAGLHSSAPSGSATAGYGGCSSSGGEKARDVAAKDVDVATLGNLCVDIVLSVPALPRRRRRRGGLIWKSCLLRRPISNTGKLEATAILL</sequence>
<dbReference type="Gramene" id="rna-gnl|WGS:JABURB|Cocit.L3987.1">
    <property type="protein sequence ID" value="cds-KAF7846628.1"/>
    <property type="gene ID" value="gene-BT93_L3987"/>
</dbReference>
<dbReference type="EMBL" id="MU092319">
    <property type="protein sequence ID" value="KAF7846628.1"/>
    <property type="molecule type" value="Genomic_DNA"/>
</dbReference>